<name>A0A380TFR3_9ZZZZ</name>
<dbReference type="Gene3D" id="3.10.180.10">
    <property type="entry name" value="2,3-Dihydroxybiphenyl 1,2-Dioxygenase, domain 1"/>
    <property type="match status" value="1"/>
</dbReference>
<dbReference type="EMBL" id="UIDG01000212">
    <property type="protein sequence ID" value="SUS06494.1"/>
    <property type="molecule type" value="Genomic_DNA"/>
</dbReference>
<dbReference type="PANTHER" id="PTHR33993">
    <property type="entry name" value="GLYOXALASE-RELATED"/>
    <property type="match status" value="1"/>
</dbReference>
<gene>
    <name evidence="2" type="ORF">DF3PB_190016</name>
    <name evidence="3" type="ORF">DF3PB_290016</name>
</gene>
<protein>
    <recommendedName>
        <fullName evidence="1">VOC domain-containing protein</fullName>
    </recommendedName>
</protein>
<dbReference type="InterPro" id="IPR052164">
    <property type="entry name" value="Anthracycline_SecMetBiosynth"/>
</dbReference>
<dbReference type="CDD" id="cd07247">
    <property type="entry name" value="SgaA_N_like"/>
    <property type="match status" value="1"/>
</dbReference>
<dbReference type="EMBL" id="UIDG01000101">
    <property type="protein sequence ID" value="SUS05352.1"/>
    <property type="molecule type" value="Genomic_DNA"/>
</dbReference>
<sequence>MTNNPIVWFEIYVQDMERAKRFYETVLEVQLQKLESPGMEMWAFPMLMDAPGASGSLVRMEGVPSGGNSTLVYFTCADCAVEAARVAPAGGRVQREKMSIGEYGFIALAVDTEGNMFGLHSMA</sequence>
<reference evidence="3" key="1">
    <citation type="submission" date="2018-07" db="EMBL/GenBank/DDBJ databases">
        <authorList>
            <person name="Quirk P.G."/>
            <person name="Krulwich T.A."/>
        </authorList>
    </citation>
    <scope>NUCLEOTIDE SEQUENCE</scope>
</reference>
<evidence type="ECO:0000259" key="1">
    <source>
        <dbReference type="PROSITE" id="PS51819"/>
    </source>
</evidence>
<accession>A0A380TFR3</accession>
<dbReference type="SUPFAM" id="SSF54593">
    <property type="entry name" value="Glyoxalase/Bleomycin resistance protein/Dihydroxybiphenyl dioxygenase"/>
    <property type="match status" value="1"/>
</dbReference>
<dbReference type="PANTHER" id="PTHR33993:SF2">
    <property type="entry name" value="VOC DOMAIN-CONTAINING PROTEIN"/>
    <property type="match status" value="1"/>
</dbReference>
<dbReference type="AlphaFoldDB" id="A0A380TFR3"/>
<feature type="domain" description="VOC" evidence="1">
    <location>
        <begin position="5"/>
        <end position="122"/>
    </location>
</feature>
<proteinExistence type="predicted"/>
<dbReference type="Pfam" id="PF00903">
    <property type="entry name" value="Glyoxalase"/>
    <property type="match status" value="1"/>
</dbReference>
<evidence type="ECO:0000313" key="2">
    <source>
        <dbReference type="EMBL" id="SUS05352.1"/>
    </source>
</evidence>
<organism evidence="3">
    <name type="scientific">metagenome</name>
    <dbReference type="NCBI Taxonomy" id="256318"/>
    <lineage>
        <taxon>unclassified sequences</taxon>
        <taxon>metagenomes</taxon>
    </lineage>
</organism>
<evidence type="ECO:0000313" key="3">
    <source>
        <dbReference type="EMBL" id="SUS06494.1"/>
    </source>
</evidence>
<dbReference type="InterPro" id="IPR004360">
    <property type="entry name" value="Glyas_Fos-R_dOase_dom"/>
</dbReference>
<dbReference type="InterPro" id="IPR029068">
    <property type="entry name" value="Glyas_Bleomycin-R_OHBP_Dase"/>
</dbReference>
<dbReference type="PROSITE" id="PS51819">
    <property type="entry name" value="VOC"/>
    <property type="match status" value="1"/>
</dbReference>
<dbReference type="InterPro" id="IPR037523">
    <property type="entry name" value="VOC_core"/>
</dbReference>